<gene>
    <name evidence="9" type="ORF">METH_16380</name>
</gene>
<evidence type="ECO:0000256" key="5">
    <source>
        <dbReference type="ARBA" id="ARBA00022989"/>
    </source>
</evidence>
<dbReference type="KEGG" id="lmd:METH_16380"/>
<evidence type="ECO:0000256" key="7">
    <source>
        <dbReference type="RuleBase" id="RU369079"/>
    </source>
</evidence>
<feature type="transmembrane region" description="Helical" evidence="7">
    <location>
        <begin position="138"/>
        <end position="162"/>
    </location>
</feature>
<comment type="function">
    <text evidence="7">Part of the tripartite ATP-independent periplasmic (TRAP) transport system.</text>
</comment>
<evidence type="ECO:0000256" key="6">
    <source>
        <dbReference type="ARBA" id="ARBA00023136"/>
    </source>
</evidence>
<evidence type="ECO:0000259" key="8">
    <source>
        <dbReference type="Pfam" id="PF06808"/>
    </source>
</evidence>
<dbReference type="PANTHER" id="PTHR33362">
    <property type="entry name" value="SIALIC ACID TRAP TRANSPORTER PERMEASE PROTEIN SIAT-RELATED"/>
    <property type="match status" value="1"/>
</dbReference>
<feature type="transmembrane region" description="Helical" evidence="7">
    <location>
        <begin position="59"/>
        <end position="77"/>
    </location>
</feature>
<dbReference type="GO" id="GO:0005886">
    <property type="term" value="C:plasma membrane"/>
    <property type="evidence" value="ECO:0007669"/>
    <property type="project" value="UniProtKB-SubCell"/>
</dbReference>
<keyword evidence="4 7" id="KW-0812">Transmembrane</keyword>
<protein>
    <recommendedName>
        <fullName evidence="7">TRAP transporter large permease protein</fullName>
    </recommendedName>
</protein>
<feature type="domain" description="TRAP C4-dicarboxylate transport system permease DctM subunit" evidence="8">
    <location>
        <begin position="9"/>
        <end position="421"/>
    </location>
</feature>
<evidence type="ECO:0000256" key="3">
    <source>
        <dbReference type="ARBA" id="ARBA00022519"/>
    </source>
</evidence>
<dbReference type="PIRSF" id="PIRSF006066">
    <property type="entry name" value="HI0050"/>
    <property type="match status" value="1"/>
</dbReference>
<keyword evidence="7" id="KW-0813">Transport</keyword>
<feature type="transmembrane region" description="Helical" evidence="7">
    <location>
        <begin position="317"/>
        <end position="347"/>
    </location>
</feature>
<dbReference type="AlphaFoldDB" id="V9VVQ1"/>
<dbReference type="Proteomes" id="UP000018780">
    <property type="component" value="Chromosome"/>
</dbReference>
<sequence>MFLGLTALASILLLAFLRVPLGIALLTVSLIGLSALYGPALAGNMLAMTISENAFSYDLAVLPMFLLMGNLLAATGISGDLFRAANAFLGARKGGLALATMVSCAGFASVCGSSFATAATMAKVAYPSMKEFGYADRLSSATIAAGGTLGILIPPSTILMLYGILTETSIGDLFIAGVLPGLLGLFLNAAVVMVICHLRPQDAPRSPSVPFDQKMRSLLGVWPFCTLFALIIGGIYFRLFTPTEAAGLGAGFAILIPLLQRRLSFAILSKAFAETVTTSVMLYVVLFGAMLLAKLISVSGIGEAIQGLLVGSGLNSYQTLFCVLAVFLVLGCVMDSLAIILICVPLFSPIVLAFDMDLVWFGILVVVVTEIGLITPPIGMNVFVLNSCLPGVRMTTIFRGLMPFIAIDVLRLILLAAFPAISLYLIHASF</sequence>
<dbReference type="EMBL" id="CP006773">
    <property type="protein sequence ID" value="AHD02048.1"/>
    <property type="molecule type" value="Genomic_DNA"/>
</dbReference>
<keyword evidence="3 7" id="KW-0997">Cell inner membrane</keyword>
<name>V9VVQ1_9RHOB</name>
<keyword evidence="10" id="KW-1185">Reference proteome</keyword>
<feature type="transmembrane region" description="Helical" evidence="7">
    <location>
        <begin position="280"/>
        <end position="305"/>
    </location>
</feature>
<dbReference type="InterPro" id="IPR004681">
    <property type="entry name" value="TRAP_DctM"/>
</dbReference>
<keyword evidence="6 7" id="KW-0472">Membrane</keyword>
<organism evidence="9 10">
    <name type="scientific">Leisingera methylohalidivorans DSM 14336</name>
    <dbReference type="NCBI Taxonomy" id="999552"/>
    <lineage>
        <taxon>Bacteria</taxon>
        <taxon>Pseudomonadati</taxon>
        <taxon>Pseudomonadota</taxon>
        <taxon>Alphaproteobacteria</taxon>
        <taxon>Rhodobacterales</taxon>
        <taxon>Roseobacteraceae</taxon>
        <taxon>Leisingera</taxon>
    </lineage>
</organism>
<comment type="subunit">
    <text evidence="7">The complex comprises the extracytoplasmic solute receptor protein and the two transmembrane proteins.</text>
</comment>
<dbReference type="InterPro" id="IPR010656">
    <property type="entry name" value="DctM"/>
</dbReference>
<dbReference type="GO" id="GO:0022857">
    <property type="term" value="F:transmembrane transporter activity"/>
    <property type="evidence" value="ECO:0007669"/>
    <property type="project" value="UniProtKB-UniRule"/>
</dbReference>
<dbReference type="HOGENOM" id="CLU_019824_4_0_5"/>
<feature type="transmembrane region" description="Helical" evidence="7">
    <location>
        <begin position="243"/>
        <end position="259"/>
    </location>
</feature>
<evidence type="ECO:0000313" key="9">
    <source>
        <dbReference type="EMBL" id="AHD02048.1"/>
    </source>
</evidence>
<accession>V9VVQ1</accession>
<dbReference type="OrthoDB" id="9790209at2"/>
<comment type="caution">
    <text evidence="7">Lacks conserved residue(s) required for the propagation of feature annotation.</text>
</comment>
<keyword evidence="5 7" id="KW-1133">Transmembrane helix</keyword>
<feature type="transmembrane region" description="Helical" evidence="7">
    <location>
        <begin position="97"/>
        <end position="126"/>
    </location>
</feature>
<evidence type="ECO:0000256" key="4">
    <source>
        <dbReference type="ARBA" id="ARBA00022692"/>
    </source>
</evidence>
<comment type="similarity">
    <text evidence="7">Belongs to the TRAP transporter large permease family.</text>
</comment>
<feature type="transmembrane region" description="Helical" evidence="7">
    <location>
        <begin position="217"/>
        <end position="237"/>
    </location>
</feature>
<evidence type="ECO:0000313" key="10">
    <source>
        <dbReference type="Proteomes" id="UP000018780"/>
    </source>
</evidence>
<dbReference type="PATRIC" id="fig|999552.6.peg.3271"/>
<dbReference type="RefSeq" id="WP_024091464.1">
    <property type="nucleotide sequence ID" value="NC_023135.1"/>
</dbReference>
<dbReference type="PANTHER" id="PTHR33362:SF5">
    <property type="entry name" value="C4-DICARBOXYLATE TRAP TRANSPORTER LARGE PERMEASE PROTEIN DCTM"/>
    <property type="match status" value="1"/>
</dbReference>
<evidence type="ECO:0000256" key="2">
    <source>
        <dbReference type="ARBA" id="ARBA00022475"/>
    </source>
</evidence>
<dbReference type="STRING" id="999552.METH_16380"/>
<dbReference type="Pfam" id="PF06808">
    <property type="entry name" value="DctM"/>
    <property type="match status" value="1"/>
</dbReference>
<feature type="transmembrane region" description="Helical" evidence="7">
    <location>
        <begin position="404"/>
        <end position="426"/>
    </location>
</feature>
<evidence type="ECO:0000256" key="1">
    <source>
        <dbReference type="ARBA" id="ARBA00004429"/>
    </source>
</evidence>
<feature type="transmembrane region" description="Helical" evidence="7">
    <location>
        <begin position="359"/>
        <end position="384"/>
    </location>
</feature>
<keyword evidence="2" id="KW-1003">Cell membrane</keyword>
<comment type="subcellular location">
    <subcellularLocation>
        <location evidence="1 7">Cell inner membrane</location>
        <topology evidence="1 7">Multi-pass membrane protein</topology>
    </subcellularLocation>
</comment>
<feature type="transmembrane region" description="Helical" evidence="7">
    <location>
        <begin position="174"/>
        <end position="196"/>
    </location>
</feature>
<proteinExistence type="inferred from homology"/>
<reference evidence="9 10" key="1">
    <citation type="submission" date="2013-09" db="EMBL/GenBank/DDBJ databases">
        <authorList>
            <consortium name="DOE Joint Genome Institute"/>
            <person name="Klenk H.-P."/>
            <person name="Huntemann M."/>
            <person name="Han J."/>
            <person name="Chen A."/>
            <person name="Kyrpides N."/>
            <person name="Mavromatis K."/>
            <person name="Markowitz V."/>
            <person name="Palaniappan K."/>
            <person name="Ivanova N."/>
            <person name="Schaumberg A."/>
            <person name="Pati A."/>
            <person name="Liolios K."/>
            <person name="Nordberg H.P."/>
            <person name="Cantor M.N."/>
            <person name="Hua S.X."/>
            <person name="Woyke T."/>
        </authorList>
    </citation>
    <scope>NUCLEOTIDE SEQUENCE [LARGE SCALE GENOMIC DNA]</scope>
    <source>
        <strain evidence="9 10">DSM 14336</strain>
    </source>
</reference>
<dbReference type="NCBIfam" id="TIGR00786">
    <property type="entry name" value="dctM"/>
    <property type="match status" value="1"/>
</dbReference>